<evidence type="ECO:0000256" key="3">
    <source>
        <dbReference type="PIRSR" id="PIRSR605502-1"/>
    </source>
</evidence>
<dbReference type="PANTHER" id="PTHR16222:SF24">
    <property type="entry name" value="ADP-RIBOSYLHYDROLASE ARH3"/>
    <property type="match status" value="1"/>
</dbReference>
<dbReference type="OrthoDB" id="4871367at2"/>
<feature type="binding site" evidence="3">
    <location>
        <position position="286"/>
    </location>
    <ligand>
        <name>Mg(2+)</name>
        <dbReference type="ChEBI" id="CHEBI:18420"/>
        <label>1</label>
    </ligand>
</feature>
<protein>
    <submittedName>
        <fullName evidence="5">ADP-ribosylglycohydrolase family protein</fullName>
    </submittedName>
</protein>
<evidence type="ECO:0000313" key="5">
    <source>
        <dbReference type="EMBL" id="RRO17298.1"/>
    </source>
</evidence>
<dbReference type="SUPFAM" id="SSF101478">
    <property type="entry name" value="ADP-ribosylglycohydrolase"/>
    <property type="match status" value="1"/>
</dbReference>
<dbReference type="InterPro" id="IPR050792">
    <property type="entry name" value="ADP-ribosylglycohydrolase"/>
</dbReference>
<gene>
    <name evidence="5" type="ORF">EIL87_10900</name>
</gene>
<sequence length="351" mass="36369">MPTTSAVVDRAVGCLLGGALGDSLGTLVEYAPLEDIRAEFGPDGLTEPAPQALLGDATQMALFAGEGYLHAWTTGNSGGPWRPVESTAAALRRWLLTQQEDKPAPGATGLLAEPELYVSRAPGLTSLRALQEPELGTPDRPRNSSKGCGGLDRSSPIGFSPTAEMAYQLACQCAALTHGGVGGWSSAGAMALIVHLVAVQQRRLPAAVDQAAGRVLREDFETANALAEAATLARLGASVGHIERLGQGWVGPEALAIGVYCALALPKPEQFADAVRLAVNHSGHSDSTAAVTGSILGARHGTAVLPRSWLARLELADVVERIGHDLGASCSGEPFNERRYLGIAQGPAQVP</sequence>
<reference evidence="5 6" key="1">
    <citation type="submission" date="2018-11" db="EMBL/GenBank/DDBJ databases">
        <title>Saccharopolyspora rhizosphaerae sp. nov., an actinomycete isolated from rhizosphere soil in Thailand.</title>
        <authorList>
            <person name="Intra B."/>
            <person name="Euanorasetr J."/>
            <person name="Take A."/>
            <person name="Inahashi Y."/>
            <person name="Mori M."/>
            <person name="Panbangred W."/>
            <person name="Matsumoto A."/>
        </authorList>
    </citation>
    <scope>NUCLEOTIDE SEQUENCE [LARGE SCALE GENOMIC DNA]</scope>
    <source>
        <strain evidence="5 6">H219</strain>
    </source>
</reference>
<organism evidence="5 6">
    <name type="scientific">Saccharopolyspora rhizosphaerae</name>
    <dbReference type="NCBI Taxonomy" id="2492662"/>
    <lineage>
        <taxon>Bacteria</taxon>
        <taxon>Bacillati</taxon>
        <taxon>Actinomycetota</taxon>
        <taxon>Actinomycetes</taxon>
        <taxon>Pseudonocardiales</taxon>
        <taxon>Pseudonocardiaceae</taxon>
        <taxon>Saccharopolyspora</taxon>
    </lineage>
</organism>
<feature type="region of interest" description="Disordered" evidence="4">
    <location>
        <begin position="130"/>
        <end position="153"/>
    </location>
</feature>
<keyword evidence="3" id="KW-0460">Magnesium</keyword>
<dbReference type="Pfam" id="PF03747">
    <property type="entry name" value="ADP_ribosyl_GH"/>
    <property type="match status" value="1"/>
</dbReference>
<name>A0A426JVT2_9PSEU</name>
<dbReference type="AlphaFoldDB" id="A0A426JVT2"/>
<keyword evidence="3" id="KW-0479">Metal-binding</keyword>
<dbReference type="Gene3D" id="1.10.4080.10">
    <property type="entry name" value="ADP-ribosylation/Crystallin J1"/>
    <property type="match status" value="1"/>
</dbReference>
<comment type="similarity">
    <text evidence="1">Belongs to the ADP-ribosylglycohydrolase family.</text>
</comment>
<feature type="binding site" evidence="3">
    <location>
        <position position="287"/>
    </location>
    <ligand>
        <name>Mg(2+)</name>
        <dbReference type="ChEBI" id="CHEBI:18420"/>
        <label>1</label>
    </ligand>
</feature>
<dbReference type="GO" id="GO:0016787">
    <property type="term" value="F:hydrolase activity"/>
    <property type="evidence" value="ECO:0007669"/>
    <property type="project" value="UniProtKB-KW"/>
</dbReference>
<dbReference type="RefSeq" id="WP_125090113.1">
    <property type="nucleotide sequence ID" value="NZ_RSAA01000009.1"/>
</dbReference>
<comment type="cofactor">
    <cofactor evidence="3">
        <name>Mg(2+)</name>
        <dbReference type="ChEBI" id="CHEBI:18420"/>
    </cofactor>
    <text evidence="3">Binds 2 magnesium ions per subunit.</text>
</comment>
<dbReference type="Proteomes" id="UP000274515">
    <property type="component" value="Unassembled WGS sequence"/>
</dbReference>
<keyword evidence="6" id="KW-1185">Reference proteome</keyword>
<evidence type="ECO:0000256" key="1">
    <source>
        <dbReference type="ARBA" id="ARBA00010702"/>
    </source>
</evidence>
<evidence type="ECO:0000256" key="4">
    <source>
        <dbReference type="SAM" id="MobiDB-lite"/>
    </source>
</evidence>
<dbReference type="EMBL" id="RSAA01000009">
    <property type="protein sequence ID" value="RRO17298.1"/>
    <property type="molecule type" value="Genomic_DNA"/>
</dbReference>
<dbReference type="InterPro" id="IPR036705">
    <property type="entry name" value="Ribosyl_crysJ1_sf"/>
</dbReference>
<proteinExistence type="inferred from homology"/>
<accession>A0A426JVT2</accession>
<dbReference type="PANTHER" id="PTHR16222">
    <property type="entry name" value="ADP-RIBOSYLGLYCOHYDROLASE"/>
    <property type="match status" value="1"/>
</dbReference>
<dbReference type="GO" id="GO:0046872">
    <property type="term" value="F:metal ion binding"/>
    <property type="evidence" value="ECO:0007669"/>
    <property type="project" value="UniProtKB-KW"/>
</dbReference>
<comment type="caution">
    <text evidence="5">The sequence shown here is derived from an EMBL/GenBank/DDBJ whole genome shotgun (WGS) entry which is preliminary data.</text>
</comment>
<evidence type="ECO:0000256" key="2">
    <source>
        <dbReference type="ARBA" id="ARBA00022801"/>
    </source>
</evidence>
<feature type="binding site" evidence="3">
    <location>
        <position position="56"/>
    </location>
    <ligand>
        <name>Mg(2+)</name>
        <dbReference type="ChEBI" id="CHEBI:18420"/>
        <label>1</label>
    </ligand>
</feature>
<evidence type="ECO:0000313" key="6">
    <source>
        <dbReference type="Proteomes" id="UP000274515"/>
    </source>
</evidence>
<dbReference type="InterPro" id="IPR005502">
    <property type="entry name" value="Ribosyl_crysJ1"/>
</dbReference>
<keyword evidence="2 5" id="KW-0378">Hydrolase</keyword>